<feature type="region of interest" description="Disordered" evidence="1">
    <location>
        <begin position="26"/>
        <end position="145"/>
    </location>
</feature>
<comment type="caution">
    <text evidence="2">The sequence shown here is derived from an EMBL/GenBank/DDBJ whole genome shotgun (WGS) entry which is preliminary data.</text>
</comment>
<dbReference type="AlphaFoldDB" id="A0AAW0NZA0"/>
<feature type="compositionally biased region" description="Basic and acidic residues" evidence="1">
    <location>
        <begin position="118"/>
        <end position="129"/>
    </location>
</feature>
<feature type="compositionally biased region" description="Basic and acidic residues" evidence="1">
    <location>
        <begin position="30"/>
        <end position="41"/>
    </location>
</feature>
<feature type="compositionally biased region" description="Acidic residues" evidence="1">
    <location>
        <begin position="98"/>
        <end position="117"/>
    </location>
</feature>
<name>A0AAW0NZA0_9GOBI</name>
<evidence type="ECO:0000256" key="1">
    <source>
        <dbReference type="SAM" id="MobiDB-lite"/>
    </source>
</evidence>
<proteinExistence type="predicted"/>
<gene>
    <name evidence="2" type="ORF">WMY93_014530</name>
</gene>
<reference evidence="3" key="1">
    <citation type="submission" date="2024-04" db="EMBL/GenBank/DDBJ databases">
        <title>Salinicola lusitanus LLJ914,a marine bacterium isolated from the Okinawa Trough.</title>
        <authorList>
            <person name="Li J."/>
        </authorList>
    </citation>
    <scope>NUCLEOTIDE SEQUENCE [LARGE SCALE GENOMIC DNA]</scope>
</reference>
<accession>A0AAW0NZA0</accession>
<evidence type="ECO:0000313" key="3">
    <source>
        <dbReference type="Proteomes" id="UP001460270"/>
    </source>
</evidence>
<organism evidence="2 3">
    <name type="scientific">Mugilogobius chulae</name>
    <name type="common">yellowstripe goby</name>
    <dbReference type="NCBI Taxonomy" id="88201"/>
    <lineage>
        <taxon>Eukaryota</taxon>
        <taxon>Metazoa</taxon>
        <taxon>Chordata</taxon>
        <taxon>Craniata</taxon>
        <taxon>Vertebrata</taxon>
        <taxon>Euteleostomi</taxon>
        <taxon>Actinopterygii</taxon>
        <taxon>Neopterygii</taxon>
        <taxon>Teleostei</taxon>
        <taxon>Neoteleostei</taxon>
        <taxon>Acanthomorphata</taxon>
        <taxon>Gobiaria</taxon>
        <taxon>Gobiiformes</taxon>
        <taxon>Gobioidei</taxon>
        <taxon>Gobiidae</taxon>
        <taxon>Gobionellinae</taxon>
        <taxon>Mugilogobius</taxon>
    </lineage>
</organism>
<protein>
    <submittedName>
        <fullName evidence="2">Uncharacterized protein</fullName>
    </submittedName>
</protein>
<feature type="compositionally biased region" description="Basic and acidic residues" evidence="1">
    <location>
        <begin position="51"/>
        <end position="65"/>
    </location>
</feature>
<sequence>MLDNKVPRLKVGPSPKATSFFIENLLGTSAEKREAREESARYKGVGNSAEPNRDKDSKSLNERGLYEASPGARETRTSPLFLDSEDGDRESPSTGQAEDSDSPEEKEDRNDGEEDERTGDAKMARKEEDTYSVQPQPSIPARVDL</sequence>
<keyword evidence="3" id="KW-1185">Reference proteome</keyword>
<dbReference type="EMBL" id="JBBPFD010000010">
    <property type="protein sequence ID" value="KAK7909846.1"/>
    <property type="molecule type" value="Genomic_DNA"/>
</dbReference>
<evidence type="ECO:0000313" key="2">
    <source>
        <dbReference type="EMBL" id="KAK7909846.1"/>
    </source>
</evidence>
<dbReference type="Proteomes" id="UP001460270">
    <property type="component" value="Unassembled WGS sequence"/>
</dbReference>